<accession>A0A4Y2MY63</accession>
<dbReference type="EMBL" id="BGPR01007980">
    <property type="protein sequence ID" value="GBN30777.1"/>
    <property type="molecule type" value="Genomic_DNA"/>
</dbReference>
<evidence type="ECO:0000313" key="1">
    <source>
        <dbReference type="EMBL" id="GBN30777.1"/>
    </source>
</evidence>
<sequence length="105" mass="12011">MGIDDTNFWYMIGDRLYQMSKQRSRKFEIFGYGGVRALSCRSMTSQMCCIGLRDGKLSGQDIKWNSSVCSPNHSNSDPCDMRRCPAGKFHFQLRIQTPCKVATEK</sequence>
<dbReference type="AlphaFoldDB" id="A0A4Y2MY63"/>
<organism evidence="1 2">
    <name type="scientific">Araneus ventricosus</name>
    <name type="common">Orbweaver spider</name>
    <name type="synonym">Epeira ventricosa</name>
    <dbReference type="NCBI Taxonomy" id="182803"/>
    <lineage>
        <taxon>Eukaryota</taxon>
        <taxon>Metazoa</taxon>
        <taxon>Ecdysozoa</taxon>
        <taxon>Arthropoda</taxon>
        <taxon>Chelicerata</taxon>
        <taxon>Arachnida</taxon>
        <taxon>Araneae</taxon>
        <taxon>Araneomorphae</taxon>
        <taxon>Entelegynae</taxon>
        <taxon>Araneoidea</taxon>
        <taxon>Araneidae</taxon>
        <taxon>Araneus</taxon>
    </lineage>
</organism>
<keyword evidence="2" id="KW-1185">Reference proteome</keyword>
<comment type="caution">
    <text evidence="1">The sequence shown here is derived from an EMBL/GenBank/DDBJ whole genome shotgun (WGS) entry which is preliminary data.</text>
</comment>
<name>A0A4Y2MY63_ARAVE</name>
<reference evidence="1 2" key="1">
    <citation type="journal article" date="2019" name="Sci. Rep.">
        <title>Orb-weaving spider Araneus ventricosus genome elucidates the spidroin gene catalogue.</title>
        <authorList>
            <person name="Kono N."/>
            <person name="Nakamura H."/>
            <person name="Ohtoshi R."/>
            <person name="Moran D.A.P."/>
            <person name="Shinohara A."/>
            <person name="Yoshida Y."/>
            <person name="Fujiwara M."/>
            <person name="Mori M."/>
            <person name="Tomita M."/>
            <person name="Arakawa K."/>
        </authorList>
    </citation>
    <scope>NUCLEOTIDE SEQUENCE [LARGE SCALE GENOMIC DNA]</scope>
</reference>
<dbReference type="Proteomes" id="UP000499080">
    <property type="component" value="Unassembled WGS sequence"/>
</dbReference>
<evidence type="ECO:0000313" key="2">
    <source>
        <dbReference type="Proteomes" id="UP000499080"/>
    </source>
</evidence>
<gene>
    <name evidence="1" type="ORF">AVEN_173527_1</name>
</gene>
<proteinExistence type="predicted"/>
<protein>
    <submittedName>
        <fullName evidence="1">Uncharacterized protein</fullName>
    </submittedName>
</protein>